<evidence type="ECO:0000256" key="1">
    <source>
        <dbReference type="ARBA" id="ARBA00004496"/>
    </source>
</evidence>
<dbReference type="EMBL" id="JALLBG020000131">
    <property type="protein sequence ID" value="KAL3762654.1"/>
    <property type="molecule type" value="Genomic_DNA"/>
</dbReference>
<keyword evidence="4" id="KW-0808">Transferase</keyword>
<keyword evidence="12" id="KW-1185">Reference proteome</keyword>
<reference evidence="11 12" key="1">
    <citation type="submission" date="2024-10" db="EMBL/GenBank/DDBJ databases">
        <title>Updated reference genomes for cyclostephanoid diatoms.</title>
        <authorList>
            <person name="Roberts W.R."/>
            <person name="Alverson A.J."/>
        </authorList>
    </citation>
    <scope>NUCLEOTIDE SEQUENCE [LARGE SCALE GENOMIC DNA]</scope>
    <source>
        <strain evidence="11 12">AJA232-27</strain>
    </source>
</reference>
<evidence type="ECO:0000256" key="8">
    <source>
        <dbReference type="ARBA" id="ARBA00038873"/>
    </source>
</evidence>
<comment type="catalytic activity">
    <reaction evidence="6">
        <text>(5R)-5-hydroxy-L-lysine + GTP = (5R)-5-phosphooxy-L-lysine + GDP + H(+)</text>
        <dbReference type="Rhea" id="RHEA:19049"/>
        <dbReference type="ChEBI" id="CHEBI:15378"/>
        <dbReference type="ChEBI" id="CHEBI:37565"/>
        <dbReference type="ChEBI" id="CHEBI:57882"/>
        <dbReference type="ChEBI" id="CHEBI:58189"/>
        <dbReference type="ChEBI" id="CHEBI:58357"/>
        <dbReference type="EC" id="2.7.1.81"/>
    </reaction>
</comment>
<dbReference type="PANTHER" id="PTHR21064:SF1">
    <property type="entry name" value="HYDROXYLYSINE KINASE"/>
    <property type="match status" value="1"/>
</dbReference>
<evidence type="ECO:0000259" key="10">
    <source>
        <dbReference type="Pfam" id="PF01636"/>
    </source>
</evidence>
<keyword evidence="3" id="KW-0963">Cytoplasm</keyword>
<dbReference type="Proteomes" id="UP001530293">
    <property type="component" value="Unassembled WGS sequence"/>
</dbReference>
<proteinExistence type="inferred from homology"/>
<evidence type="ECO:0000256" key="3">
    <source>
        <dbReference type="ARBA" id="ARBA00022490"/>
    </source>
</evidence>
<dbReference type="Gene3D" id="3.90.1200.10">
    <property type="match status" value="1"/>
</dbReference>
<feature type="domain" description="Aminoglycoside phosphotransferase" evidence="10">
    <location>
        <begin position="173"/>
        <end position="313"/>
    </location>
</feature>
<evidence type="ECO:0000256" key="2">
    <source>
        <dbReference type="ARBA" id="ARBA00006219"/>
    </source>
</evidence>
<gene>
    <name evidence="11" type="ORF">ACHAWU_001599</name>
</gene>
<dbReference type="InterPro" id="IPR002575">
    <property type="entry name" value="Aminoglycoside_PTrfase"/>
</dbReference>
<evidence type="ECO:0000313" key="11">
    <source>
        <dbReference type="EMBL" id="KAL3762654.1"/>
    </source>
</evidence>
<dbReference type="InterPro" id="IPR011009">
    <property type="entry name" value="Kinase-like_dom_sf"/>
</dbReference>
<comment type="function">
    <text evidence="7">Catalyzes the GTP-dependent phosphorylation of 5-hydroxy-L-lysine.</text>
</comment>
<dbReference type="GO" id="GO:0047992">
    <property type="term" value="F:hydroxylysine kinase activity"/>
    <property type="evidence" value="ECO:0007669"/>
    <property type="project" value="UniProtKB-EC"/>
</dbReference>
<comment type="subcellular location">
    <subcellularLocation>
        <location evidence="1">Cytoplasm</location>
    </subcellularLocation>
</comment>
<dbReference type="GO" id="GO:0005737">
    <property type="term" value="C:cytoplasm"/>
    <property type="evidence" value="ECO:0007669"/>
    <property type="project" value="UniProtKB-SubCell"/>
</dbReference>
<dbReference type="Pfam" id="PF01636">
    <property type="entry name" value="APH"/>
    <property type="match status" value="1"/>
</dbReference>
<name>A0ABD3MFE6_9STRA</name>
<keyword evidence="5" id="KW-0418">Kinase</keyword>
<dbReference type="EC" id="2.7.1.81" evidence="8"/>
<dbReference type="SUPFAM" id="SSF56112">
    <property type="entry name" value="Protein kinase-like (PK-like)"/>
    <property type="match status" value="1"/>
</dbReference>
<organism evidence="11 12">
    <name type="scientific">Discostella pseudostelligera</name>
    <dbReference type="NCBI Taxonomy" id="259834"/>
    <lineage>
        <taxon>Eukaryota</taxon>
        <taxon>Sar</taxon>
        <taxon>Stramenopiles</taxon>
        <taxon>Ochrophyta</taxon>
        <taxon>Bacillariophyta</taxon>
        <taxon>Coscinodiscophyceae</taxon>
        <taxon>Thalassiosirophycidae</taxon>
        <taxon>Stephanodiscales</taxon>
        <taxon>Stephanodiscaceae</taxon>
        <taxon>Discostella</taxon>
    </lineage>
</organism>
<evidence type="ECO:0000256" key="6">
    <source>
        <dbReference type="ARBA" id="ARBA00036820"/>
    </source>
</evidence>
<comment type="similarity">
    <text evidence="2">Belongs to the aminoglycoside phosphotransferase family.</text>
</comment>
<dbReference type="AlphaFoldDB" id="A0ABD3MFE6"/>
<evidence type="ECO:0000313" key="12">
    <source>
        <dbReference type="Proteomes" id="UP001530293"/>
    </source>
</evidence>
<accession>A0ABD3MFE6</accession>
<comment type="caution">
    <text evidence="11">The sequence shown here is derived from an EMBL/GenBank/DDBJ whole genome shotgun (WGS) entry which is preliminary data.</text>
</comment>
<evidence type="ECO:0000256" key="7">
    <source>
        <dbReference type="ARBA" id="ARBA00037368"/>
    </source>
</evidence>
<sequence length="314" mass="34943">MSDGDKTNDEVRRKLLKPKVTEEEALSILVDLYIPDGFDDDVNNVELPRAQVIQALDSYDDVNYLVKIDGTKAVLKIHNGVESGQYIAAHARKWAKLDEDDRPSNKDASESTTTSSIIDLHTAIFAHLANPKYNVGTGQTILPIKKSSSSGREAGEDDTSVCIRELSVVSSEHSPQQLVIRLQRYVDGTPLCSIPWFPIETLLDAGACLGRMCHALDDLVASNPDALLAAKRYHAWDGRHLQDARPYIVHIDDADRRKLVTNVIDEFQRTIVVGEEWKKFRMGINHGDFNDGNLIIGSDMKISGVIDFGDTVYR</sequence>
<protein>
    <recommendedName>
        <fullName evidence="9">Hydroxylysine kinase</fullName>
        <ecNumber evidence="8">2.7.1.81</ecNumber>
    </recommendedName>
</protein>
<evidence type="ECO:0000256" key="4">
    <source>
        <dbReference type="ARBA" id="ARBA00022679"/>
    </source>
</evidence>
<dbReference type="InterPro" id="IPR050249">
    <property type="entry name" value="Pseudomonas-type_ThrB"/>
</dbReference>
<dbReference type="PANTHER" id="PTHR21064">
    <property type="entry name" value="AMINOGLYCOSIDE PHOSPHOTRANSFERASE DOMAIN-CONTAINING PROTEIN-RELATED"/>
    <property type="match status" value="1"/>
</dbReference>
<evidence type="ECO:0000256" key="5">
    <source>
        <dbReference type="ARBA" id="ARBA00022777"/>
    </source>
</evidence>
<evidence type="ECO:0000256" key="9">
    <source>
        <dbReference type="ARBA" id="ARBA00040505"/>
    </source>
</evidence>